<dbReference type="InParanoid" id="A0A0D8JYC4"/>
<protein>
    <submittedName>
        <fullName evidence="1">Uncharacterized protein</fullName>
    </submittedName>
</protein>
<proteinExistence type="predicted"/>
<reference evidence="2" key="1">
    <citation type="journal article" date="2009" name="Genome Res.">
        <title>Comparative genomic analyses of the human fungal pathogens Coccidioides and their relatives.</title>
        <authorList>
            <person name="Sharpton T.J."/>
            <person name="Stajich J.E."/>
            <person name="Rounsley S.D."/>
            <person name="Gardner M.J."/>
            <person name="Wortman J.R."/>
            <person name="Jordar V.S."/>
            <person name="Maiti R."/>
            <person name="Kodira C.D."/>
            <person name="Neafsey D.E."/>
            <person name="Zeng Q."/>
            <person name="Hung C.-Y."/>
            <person name="McMahan C."/>
            <person name="Muszewska A."/>
            <person name="Grynberg M."/>
            <person name="Mandel M.A."/>
            <person name="Kellner E.M."/>
            <person name="Barker B.M."/>
            <person name="Galgiani J.N."/>
            <person name="Orbach M.J."/>
            <person name="Kirkland T.N."/>
            <person name="Cole G.T."/>
            <person name="Henn M.R."/>
            <person name="Birren B.W."/>
            <person name="Taylor J.W."/>
        </authorList>
    </citation>
    <scope>NUCLEOTIDE SEQUENCE [LARGE SCALE GENOMIC DNA]</scope>
    <source>
        <strain evidence="2">RS</strain>
    </source>
</reference>
<sequence>MAQERFHTQNKSPALAFLLRHSGPVMVHIFHGSFSCLLKLSLKLSTYFYRIVTLPGDICIVCIVASNPFGVSGIRHSLHMAGRSMTSRSCNHQPCHQIRSSPALSPAARGPVISTMKATISPISQGLNMDVPPASGLLQMSAGAALTWRRRRVTFSSSLPGRFSLPG</sequence>
<dbReference type="RefSeq" id="XP_004444661.1">
    <property type="nucleotide sequence ID" value="XM_004444604.1"/>
</dbReference>
<dbReference type="AlphaFoldDB" id="A0A0D8JYC4"/>
<evidence type="ECO:0000313" key="1">
    <source>
        <dbReference type="EMBL" id="KJF61253.1"/>
    </source>
</evidence>
<evidence type="ECO:0000313" key="2">
    <source>
        <dbReference type="Proteomes" id="UP000001261"/>
    </source>
</evidence>
<accession>A0A0D8JYC4</accession>
<reference evidence="2" key="2">
    <citation type="journal article" date="2010" name="Genome Res.">
        <title>Population genomic sequencing of Coccidioides fungi reveals recent hybridization and transposon control.</title>
        <authorList>
            <person name="Neafsey D.E."/>
            <person name="Barker B.M."/>
            <person name="Sharpton T.J."/>
            <person name="Stajich J.E."/>
            <person name="Park D.J."/>
            <person name="Whiston E."/>
            <person name="Hung C.-Y."/>
            <person name="McMahan C."/>
            <person name="White J."/>
            <person name="Sykes S."/>
            <person name="Heiman D."/>
            <person name="Young S."/>
            <person name="Zeng Q."/>
            <person name="Abouelleil A."/>
            <person name="Aftuck L."/>
            <person name="Bessette D."/>
            <person name="Brown A."/>
            <person name="FitzGerald M."/>
            <person name="Lui A."/>
            <person name="Macdonald J.P."/>
            <person name="Priest M."/>
            <person name="Orbach M.J."/>
            <person name="Galgiani J.N."/>
            <person name="Kirkland T.N."/>
            <person name="Cole G.T."/>
            <person name="Birren B.W."/>
            <person name="Henn M.R."/>
            <person name="Taylor J.W."/>
            <person name="Rounsley S.D."/>
        </authorList>
    </citation>
    <scope>GENOME REANNOTATION</scope>
    <source>
        <strain evidence="2">RS</strain>
    </source>
</reference>
<organism evidence="1 2">
    <name type="scientific">Coccidioides immitis (strain RS)</name>
    <name type="common">Valley fever fungus</name>
    <dbReference type="NCBI Taxonomy" id="246410"/>
    <lineage>
        <taxon>Eukaryota</taxon>
        <taxon>Fungi</taxon>
        <taxon>Dikarya</taxon>
        <taxon>Ascomycota</taxon>
        <taxon>Pezizomycotina</taxon>
        <taxon>Eurotiomycetes</taxon>
        <taxon>Eurotiomycetidae</taxon>
        <taxon>Onygenales</taxon>
        <taxon>Onygenaceae</taxon>
        <taxon>Coccidioides</taxon>
    </lineage>
</organism>
<dbReference type="VEuPathDB" id="FungiDB:CIMG_13540"/>
<dbReference type="KEGG" id="cim:CIMG_13540"/>
<dbReference type="Proteomes" id="UP000001261">
    <property type="component" value="Unassembled WGS sequence"/>
</dbReference>
<name>A0A0D8JYC4_COCIM</name>
<gene>
    <name evidence="1" type="ORF">CIMG_13540</name>
</gene>
<dbReference type="EMBL" id="GG704915">
    <property type="protein sequence ID" value="KJF61253.1"/>
    <property type="molecule type" value="Genomic_DNA"/>
</dbReference>
<dbReference type="GeneID" id="24165167"/>
<keyword evidence="2" id="KW-1185">Reference proteome</keyword>